<feature type="transmembrane region" description="Helical" evidence="1">
    <location>
        <begin position="185"/>
        <end position="204"/>
    </location>
</feature>
<feature type="transmembrane region" description="Helical" evidence="1">
    <location>
        <begin position="242"/>
        <end position="263"/>
    </location>
</feature>
<keyword evidence="1" id="KW-0812">Transmembrane</keyword>
<dbReference type="GO" id="GO:0016747">
    <property type="term" value="F:acyltransferase activity, transferring groups other than amino-acyl groups"/>
    <property type="evidence" value="ECO:0007669"/>
    <property type="project" value="InterPro"/>
</dbReference>
<evidence type="ECO:0000256" key="1">
    <source>
        <dbReference type="SAM" id="Phobius"/>
    </source>
</evidence>
<dbReference type="PANTHER" id="PTHR23028">
    <property type="entry name" value="ACETYLTRANSFERASE"/>
    <property type="match status" value="1"/>
</dbReference>
<evidence type="ECO:0000313" key="3">
    <source>
        <dbReference type="EMBL" id="OPC85117.1"/>
    </source>
</evidence>
<sequence>MDGLRFLAALMVVLYHYAGYAGGIGTGAWNGKSTAVLFPTLSGIAAYGWLGVELFFLISGFVICMSSWGRTLGDFFRSRVVRLYPAYWAAVLMTAVVLRLWPTVRGAPGPGDVLTNLTMLHEALGVRHVDGVYWTLWAELRFYLLFALVVGFGRGVTYRRTVLFCVSWTVAAVVVASSGDELLRSVVQPKFAPFFIGGVALYLVRRFGPDPLLWGIVGMSWLLALHSTVVEIPRQVDANHPHLSATICMGLVTVFYAVMIALALGLLDRVTWSGLSALGALTYPLYLLHENIGWTLIHALDRPGRSAFVVLGAVVLVMIVASWLLHHGIERPLARRLNRALVRGVARMRESAPRPRRA</sequence>
<evidence type="ECO:0000313" key="4">
    <source>
        <dbReference type="Proteomes" id="UP000190037"/>
    </source>
</evidence>
<dbReference type="EMBL" id="MWQN01000001">
    <property type="protein sequence ID" value="OPC85117.1"/>
    <property type="molecule type" value="Genomic_DNA"/>
</dbReference>
<feature type="transmembrane region" description="Helical" evidence="1">
    <location>
        <begin position="211"/>
        <end position="230"/>
    </location>
</feature>
<keyword evidence="1" id="KW-1133">Transmembrane helix</keyword>
<feature type="transmembrane region" description="Helical" evidence="1">
    <location>
        <begin position="131"/>
        <end position="150"/>
    </location>
</feature>
<dbReference type="STRING" id="159449.B4N89_18085"/>
<dbReference type="Pfam" id="PF01757">
    <property type="entry name" value="Acyl_transf_3"/>
    <property type="match status" value="1"/>
</dbReference>
<keyword evidence="1" id="KW-0472">Membrane</keyword>
<reference evidence="3 4" key="1">
    <citation type="submission" date="2017-03" db="EMBL/GenBank/DDBJ databases">
        <title>Draft genome sequence of Streptomyces scabrisporus NF3, endophyte isolated from Amphipterygium adstringens.</title>
        <authorList>
            <person name="Vazquez M."/>
            <person name="Ceapa C.D."/>
            <person name="Rodriguez Luna D."/>
            <person name="Sanchez Esquivel S."/>
        </authorList>
    </citation>
    <scope>NUCLEOTIDE SEQUENCE [LARGE SCALE GENOMIC DNA]</scope>
    <source>
        <strain evidence="3 4">NF3</strain>
    </source>
</reference>
<dbReference type="InterPro" id="IPR050879">
    <property type="entry name" value="Acyltransferase_3"/>
</dbReference>
<organism evidence="3 4">
    <name type="scientific">Embleya scabrispora</name>
    <dbReference type="NCBI Taxonomy" id="159449"/>
    <lineage>
        <taxon>Bacteria</taxon>
        <taxon>Bacillati</taxon>
        <taxon>Actinomycetota</taxon>
        <taxon>Actinomycetes</taxon>
        <taxon>Kitasatosporales</taxon>
        <taxon>Streptomycetaceae</taxon>
        <taxon>Embleya</taxon>
    </lineage>
</organism>
<dbReference type="OrthoDB" id="9807745at2"/>
<dbReference type="AlphaFoldDB" id="A0A1T3P7P5"/>
<keyword evidence="4" id="KW-1185">Reference proteome</keyword>
<name>A0A1T3P7P5_9ACTN</name>
<feature type="transmembrane region" description="Helical" evidence="1">
    <location>
        <begin position="270"/>
        <end position="287"/>
    </location>
</feature>
<feature type="transmembrane region" description="Helical" evidence="1">
    <location>
        <begin position="47"/>
        <end position="68"/>
    </location>
</feature>
<feature type="transmembrane region" description="Helical" evidence="1">
    <location>
        <begin position="162"/>
        <end position="179"/>
    </location>
</feature>
<protein>
    <recommendedName>
        <fullName evidence="2">Acyltransferase 3 domain-containing protein</fullName>
    </recommendedName>
</protein>
<evidence type="ECO:0000259" key="2">
    <source>
        <dbReference type="Pfam" id="PF01757"/>
    </source>
</evidence>
<comment type="caution">
    <text evidence="3">The sequence shown here is derived from an EMBL/GenBank/DDBJ whole genome shotgun (WGS) entry which is preliminary data.</text>
</comment>
<dbReference type="Proteomes" id="UP000190037">
    <property type="component" value="Unassembled WGS sequence"/>
</dbReference>
<feature type="transmembrane region" description="Helical" evidence="1">
    <location>
        <begin position="307"/>
        <end position="326"/>
    </location>
</feature>
<dbReference type="PANTHER" id="PTHR23028:SF53">
    <property type="entry name" value="ACYL_TRANSF_3 DOMAIN-CONTAINING PROTEIN"/>
    <property type="match status" value="1"/>
</dbReference>
<accession>A0A1T3P7P5</accession>
<dbReference type="GO" id="GO:0009103">
    <property type="term" value="P:lipopolysaccharide biosynthetic process"/>
    <property type="evidence" value="ECO:0007669"/>
    <property type="project" value="TreeGrafter"/>
</dbReference>
<proteinExistence type="predicted"/>
<gene>
    <name evidence="3" type="ORF">B4N89_18085</name>
</gene>
<dbReference type="GO" id="GO:0016020">
    <property type="term" value="C:membrane"/>
    <property type="evidence" value="ECO:0007669"/>
    <property type="project" value="TreeGrafter"/>
</dbReference>
<dbReference type="InterPro" id="IPR002656">
    <property type="entry name" value="Acyl_transf_3_dom"/>
</dbReference>
<feature type="domain" description="Acyltransferase 3" evidence="2">
    <location>
        <begin position="1"/>
        <end position="326"/>
    </location>
</feature>
<feature type="transmembrane region" description="Helical" evidence="1">
    <location>
        <begin position="80"/>
        <end position="101"/>
    </location>
</feature>